<comment type="caution">
    <text evidence="2">The sequence shown here is derived from an EMBL/GenBank/DDBJ whole genome shotgun (WGS) entry which is preliminary data.</text>
</comment>
<evidence type="ECO:0000313" key="3">
    <source>
        <dbReference type="Proteomes" id="UP001329430"/>
    </source>
</evidence>
<keyword evidence="1" id="KW-0732">Signal</keyword>
<dbReference type="EMBL" id="JAVRBK010000005">
    <property type="protein sequence ID" value="KAK5644252.1"/>
    <property type="molecule type" value="Genomic_DNA"/>
</dbReference>
<evidence type="ECO:0000313" key="2">
    <source>
        <dbReference type="EMBL" id="KAK5644252.1"/>
    </source>
</evidence>
<dbReference type="Proteomes" id="UP001329430">
    <property type="component" value="Chromosome 5"/>
</dbReference>
<sequence>MNVISATVFSCLIITLMTNAQNYNNRVTLFYEDLGCKPIKAKPTDQFASSFNCDEPFNNPCFYKNKIYKLKEPVPWQLSLLSCSSSCRCRENGFVCAELRCPEIGQVTLTSSKCYHIYTINECCNVGEVCPPFDDVPTCSVDGKTYMKGQRFFPNGTILECICDENFNGKYDEPYCRKIDCGIKLKYIKEIEDRCAPFYDRNEEKCPSSWSWICPSEEFTDSIVSVSKPRGSKLSCVYGKKNIALHDYFEREPSLYSRPSNTRVRCTCSVPPLLTCVPS</sequence>
<organism evidence="2 3">
    <name type="scientific">Pyrocoelia pectoralis</name>
    <dbReference type="NCBI Taxonomy" id="417401"/>
    <lineage>
        <taxon>Eukaryota</taxon>
        <taxon>Metazoa</taxon>
        <taxon>Ecdysozoa</taxon>
        <taxon>Arthropoda</taxon>
        <taxon>Hexapoda</taxon>
        <taxon>Insecta</taxon>
        <taxon>Pterygota</taxon>
        <taxon>Neoptera</taxon>
        <taxon>Endopterygota</taxon>
        <taxon>Coleoptera</taxon>
        <taxon>Polyphaga</taxon>
        <taxon>Elateriformia</taxon>
        <taxon>Elateroidea</taxon>
        <taxon>Lampyridae</taxon>
        <taxon>Lampyrinae</taxon>
        <taxon>Pyrocoelia</taxon>
    </lineage>
</organism>
<gene>
    <name evidence="2" type="ORF">RI129_008097</name>
</gene>
<feature type="chain" id="PRO_5043055502" description="VWFC domain-containing protein" evidence="1">
    <location>
        <begin position="21"/>
        <end position="279"/>
    </location>
</feature>
<evidence type="ECO:0008006" key="4">
    <source>
        <dbReference type="Google" id="ProtNLM"/>
    </source>
</evidence>
<name>A0AAN7ZHK3_9COLE</name>
<proteinExistence type="predicted"/>
<reference evidence="2 3" key="1">
    <citation type="journal article" date="2024" name="Insects">
        <title>An Improved Chromosome-Level Genome Assembly of the Firefly Pyrocoelia pectoralis.</title>
        <authorList>
            <person name="Fu X."/>
            <person name="Meyer-Rochow V.B."/>
            <person name="Ballantyne L."/>
            <person name="Zhu X."/>
        </authorList>
    </citation>
    <scope>NUCLEOTIDE SEQUENCE [LARGE SCALE GENOMIC DNA]</scope>
    <source>
        <strain evidence="2">XCY_ONT2</strain>
    </source>
</reference>
<protein>
    <recommendedName>
        <fullName evidence="4">VWFC domain-containing protein</fullName>
    </recommendedName>
</protein>
<accession>A0AAN7ZHK3</accession>
<dbReference type="AlphaFoldDB" id="A0AAN7ZHK3"/>
<keyword evidence="3" id="KW-1185">Reference proteome</keyword>
<feature type="signal peptide" evidence="1">
    <location>
        <begin position="1"/>
        <end position="20"/>
    </location>
</feature>
<evidence type="ECO:0000256" key="1">
    <source>
        <dbReference type="SAM" id="SignalP"/>
    </source>
</evidence>